<keyword evidence="1" id="KW-0479">Metal-binding</keyword>
<keyword evidence="2 4" id="KW-0863">Zinc-finger</keyword>
<dbReference type="SMART" id="SM00614">
    <property type="entry name" value="ZnF_BED"/>
    <property type="match status" value="1"/>
</dbReference>
<evidence type="ECO:0000256" key="4">
    <source>
        <dbReference type="PROSITE-ProRule" id="PRU00027"/>
    </source>
</evidence>
<dbReference type="Proteomes" id="UP000242715">
    <property type="component" value="Unassembled WGS sequence"/>
</dbReference>
<evidence type="ECO:0000313" key="7">
    <source>
        <dbReference type="EMBL" id="GAU21514.1"/>
    </source>
</evidence>
<keyword evidence="3" id="KW-0862">Zinc</keyword>
<sequence>MSDNILDWTIPPPSDGSVEHESDGDESTLHSEVKKRKTRSPVWEHFTAVSGKVKKAKCNYCGTFIMYKDGTSGMRNHLKRCENYDGNTEVTQPKKRRKINAQGQAVSSPSYSPFRYPITIYIEA</sequence>
<evidence type="ECO:0000256" key="1">
    <source>
        <dbReference type="ARBA" id="ARBA00022723"/>
    </source>
</evidence>
<dbReference type="GO" id="GO:0006357">
    <property type="term" value="P:regulation of transcription by RNA polymerase II"/>
    <property type="evidence" value="ECO:0007669"/>
    <property type="project" value="TreeGrafter"/>
</dbReference>
<dbReference type="SUPFAM" id="SSF57667">
    <property type="entry name" value="beta-beta-alpha zinc fingers"/>
    <property type="match status" value="1"/>
</dbReference>
<dbReference type="GO" id="GO:1990837">
    <property type="term" value="F:sequence-specific double-stranded DNA binding"/>
    <property type="evidence" value="ECO:0007669"/>
    <property type="project" value="TreeGrafter"/>
</dbReference>
<dbReference type="EMBL" id="DF973232">
    <property type="protein sequence ID" value="GAU21514.1"/>
    <property type="molecule type" value="Genomic_DNA"/>
</dbReference>
<proteinExistence type="predicted"/>
<dbReference type="Pfam" id="PF02892">
    <property type="entry name" value="zf-BED"/>
    <property type="match status" value="1"/>
</dbReference>
<dbReference type="PANTHER" id="PTHR34396:SF25">
    <property type="entry name" value="BOUNDARY ELEMENT ASSOCIATED FACTOR"/>
    <property type="match status" value="1"/>
</dbReference>
<evidence type="ECO:0000259" key="6">
    <source>
        <dbReference type="PROSITE" id="PS50808"/>
    </source>
</evidence>
<dbReference type="OrthoDB" id="10477865at2759"/>
<feature type="domain" description="BED-type" evidence="6">
    <location>
        <begin position="37"/>
        <end position="88"/>
    </location>
</feature>
<reference evidence="8" key="1">
    <citation type="journal article" date="2017" name="Front. Plant Sci.">
        <title>Climate Clever Clovers: New Paradigm to Reduce the Environmental Footprint of Ruminants by Breeding Low Methanogenic Forages Utilizing Haplotype Variation.</title>
        <authorList>
            <person name="Kaur P."/>
            <person name="Appels R."/>
            <person name="Bayer P.E."/>
            <person name="Keeble-Gagnere G."/>
            <person name="Wang J."/>
            <person name="Hirakawa H."/>
            <person name="Shirasawa K."/>
            <person name="Vercoe P."/>
            <person name="Stefanova K."/>
            <person name="Durmic Z."/>
            <person name="Nichols P."/>
            <person name="Revell C."/>
            <person name="Isobe S.N."/>
            <person name="Edwards D."/>
            <person name="Erskine W."/>
        </authorList>
    </citation>
    <scope>NUCLEOTIDE SEQUENCE [LARGE SCALE GENOMIC DNA]</scope>
    <source>
        <strain evidence="8">cv. Daliak</strain>
    </source>
</reference>
<keyword evidence="8" id="KW-1185">Reference proteome</keyword>
<dbReference type="PROSITE" id="PS50808">
    <property type="entry name" value="ZF_BED"/>
    <property type="match status" value="1"/>
</dbReference>
<evidence type="ECO:0000256" key="5">
    <source>
        <dbReference type="SAM" id="MobiDB-lite"/>
    </source>
</evidence>
<dbReference type="PANTHER" id="PTHR34396">
    <property type="entry name" value="OS03G0264950 PROTEIN-RELATED"/>
    <property type="match status" value="1"/>
</dbReference>
<name>A0A2Z6LQW4_TRISU</name>
<dbReference type="InterPro" id="IPR053031">
    <property type="entry name" value="Cuticle_assoc_protein"/>
</dbReference>
<accession>A0A2Z6LQW4</accession>
<dbReference type="GO" id="GO:0008270">
    <property type="term" value="F:zinc ion binding"/>
    <property type="evidence" value="ECO:0007669"/>
    <property type="project" value="UniProtKB-KW"/>
</dbReference>
<protein>
    <recommendedName>
        <fullName evidence="6">BED-type domain-containing protein</fullName>
    </recommendedName>
</protein>
<dbReference type="GO" id="GO:0005634">
    <property type="term" value="C:nucleus"/>
    <property type="evidence" value="ECO:0007669"/>
    <property type="project" value="TreeGrafter"/>
</dbReference>
<dbReference type="AlphaFoldDB" id="A0A2Z6LQW4"/>
<evidence type="ECO:0000313" key="8">
    <source>
        <dbReference type="Proteomes" id="UP000242715"/>
    </source>
</evidence>
<gene>
    <name evidence="7" type="ORF">TSUD_34770</name>
</gene>
<dbReference type="InterPro" id="IPR003656">
    <property type="entry name" value="Znf_BED"/>
</dbReference>
<dbReference type="InterPro" id="IPR036236">
    <property type="entry name" value="Znf_C2H2_sf"/>
</dbReference>
<evidence type="ECO:0000256" key="2">
    <source>
        <dbReference type="ARBA" id="ARBA00022771"/>
    </source>
</evidence>
<organism evidence="7 8">
    <name type="scientific">Trifolium subterraneum</name>
    <name type="common">Subterranean clover</name>
    <dbReference type="NCBI Taxonomy" id="3900"/>
    <lineage>
        <taxon>Eukaryota</taxon>
        <taxon>Viridiplantae</taxon>
        <taxon>Streptophyta</taxon>
        <taxon>Embryophyta</taxon>
        <taxon>Tracheophyta</taxon>
        <taxon>Spermatophyta</taxon>
        <taxon>Magnoliopsida</taxon>
        <taxon>eudicotyledons</taxon>
        <taxon>Gunneridae</taxon>
        <taxon>Pentapetalae</taxon>
        <taxon>rosids</taxon>
        <taxon>fabids</taxon>
        <taxon>Fabales</taxon>
        <taxon>Fabaceae</taxon>
        <taxon>Papilionoideae</taxon>
        <taxon>50 kb inversion clade</taxon>
        <taxon>NPAAA clade</taxon>
        <taxon>Hologalegina</taxon>
        <taxon>IRL clade</taxon>
        <taxon>Trifolieae</taxon>
        <taxon>Trifolium</taxon>
    </lineage>
</organism>
<feature type="region of interest" description="Disordered" evidence="5">
    <location>
        <begin position="87"/>
        <end position="106"/>
    </location>
</feature>
<feature type="compositionally biased region" description="Basic and acidic residues" evidence="5">
    <location>
        <begin position="17"/>
        <end position="32"/>
    </location>
</feature>
<evidence type="ECO:0000256" key="3">
    <source>
        <dbReference type="ARBA" id="ARBA00022833"/>
    </source>
</evidence>
<feature type="region of interest" description="Disordered" evidence="5">
    <location>
        <begin position="1"/>
        <end position="36"/>
    </location>
</feature>